<dbReference type="PANTHER" id="PTHR11649:SF13">
    <property type="entry name" value="ENGB-TYPE G DOMAIN-CONTAINING PROTEIN"/>
    <property type="match status" value="1"/>
</dbReference>
<keyword evidence="5" id="KW-0547">Nucleotide-binding</keyword>
<accession>A0A8S0PA08</accession>
<keyword evidence="9" id="KW-0131">Cell cycle</keyword>
<evidence type="ECO:0000313" key="11">
    <source>
        <dbReference type="EMBL" id="CAA2934797.1"/>
    </source>
</evidence>
<feature type="domain" description="EngB-type G" evidence="10">
    <location>
        <begin position="135"/>
        <end position="315"/>
    </location>
</feature>
<evidence type="ECO:0000256" key="2">
    <source>
        <dbReference type="ARBA" id="ARBA00009638"/>
    </source>
</evidence>
<evidence type="ECO:0000256" key="9">
    <source>
        <dbReference type="ARBA" id="ARBA00023306"/>
    </source>
</evidence>
<dbReference type="Gene3D" id="3.40.50.300">
    <property type="entry name" value="P-loop containing nucleotide triphosphate hydrolases"/>
    <property type="match status" value="1"/>
</dbReference>
<evidence type="ECO:0000256" key="3">
    <source>
        <dbReference type="ARBA" id="ARBA00022618"/>
    </source>
</evidence>
<reference evidence="11 12" key="1">
    <citation type="submission" date="2019-12" db="EMBL/GenBank/DDBJ databases">
        <authorList>
            <person name="Alioto T."/>
            <person name="Alioto T."/>
            <person name="Gomez Garrido J."/>
        </authorList>
    </citation>
    <scope>NUCLEOTIDE SEQUENCE [LARGE SCALE GENOMIC DNA]</scope>
</reference>
<keyword evidence="3" id="KW-0132">Cell division</keyword>
<dbReference type="InterPro" id="IPR027417">
    <property type="entry name" value="P-loop_NTPase"/>
</dbReference>
<evidence type="ECO:0000256" key="7">
    <source>
        <dbReference type="ARBA" id="ARBA00023134"/>
    </source>
</evidence>
<dbReference type="InterPro" id="IPR019987">
    <property type="entry name" value="GTP-bd_ribosome_bio_YsxC"/>
</dbReference>
<evidence type="ECO:0000256" key="4">
    <source>
        <dbReference type="ARBA" id="ARBA00022723"/>
    </source>
</evidence>
<comment type="similarity">
    <text evidence="2">Belongs to the TRAFAC class TrmE-Era-EngA-EngB-Septin-like GTPase superfamily. EngB GTPase family.</text>
</comment>
<sequence>MFIIHQIPRLHFLHIPSSLTTRKPIKLYLIASSILSGPNPVAIPVPISESGPASFSHFSTSSSQSPPEENIQLSLEKLFVPPETEVSPPENGIWSARILKGSNIVLSKYAGGGAEVVNAEFVKSSVKTEECPSDGLPEFALVGRSNVGKSSLLNSLVRRKRLALTSKKPGKTQCINHFRINDSWYLVDLPGYGYAAAPHELRTDWNKFTKDYFLNRPTLVSVFLLIDASIPAKKIDLEYASWLGQNQIPMTLIFTKCDKRKKKKNGGKRPEENVQDFQELIRGFFQTAPPWIMTSSVTNQGRDEILLHMSQLRNYWLKH</sequence>
<dbReference type="AlphaFoldDB" id="A0A8S0PA08"/>
<proteinExistence type="inferred from homology"/>
<dbReference type="GO" id="GO:0005525">
    <property type="term" value="F:GTP binding"/>
    <property type="evidence" value="ECO:0007669"/>
    <property type="project" value="UniProtKB-KW"/>
</dbReference>
<keyword evidence="8" id="KW-0717">Septation</keyword>
<keyword evidence="12" id="KW-1185">Reference proteome</keyword>
<evidence type="ECO:0000256" key="8">
    <source>
        <dbReference type="ARBA" id="ARBA00023210"/>
    </source>
</evidence>
<comment type="cofactor">
    <cofactor evidence="1">
        <name>Mg(2+)</name>
        <dbReference type="ChEBI" id="CHEBI:18420"/>
    </cofactor>
</comment>
<gene>
    <name evidence="11" type="ORF">OLEA9_A120572</name>
</gene>
<protein>
    <submittedName>
        <fullName evidence="11">GTP-binding At2g22870</fullName>
    </submittedName>
</protein>
<dbReference type="Pfam" id="PF01926">
    <property type="entry name" value="MMR_HSR1"/>
    <property type="match status" value="1"/>
</dbReference>
<dbReference type="OrthoDB" id="391988at2759"/>
<keyword evidence="4" id="KW-0479">Metal-binding</keyword>
<evidence type="ECO:0000256" key="6">
    <source>
        <dbReference type="ARBA" id="ARBA00022842"/>
    </source>
</evidence>
<keyword evidence="7" id="KW-0342">GTP-binding</keyword>
<dbReference type="InterPro" id="IPR006073">
    <property type="entry name" value="GTP-bd"/>
</dbReference>
<dbReference type="InterPro" id="IPR030393">
    <property type="entry name" value="G_ENGB_dom"/>
</dbReference>
<dbReference type="CDD" id="cd01876">
    <property type="entry name" value="YihA_EngB"/>
    <property type="match status" value="1"/>
</dbReference>
<dbReference type="GO" id="GO:0051301">
    <property type="term" value="P:cell division"/>
    <property type="evidence" value="ECO:0007669"/>
    <property type="project" value="UniProtKB-KW"/>
</dbReference>
<organism evidence="11 12">
    <name type="scientific">Olea europaea subsp. europaea</name>
    <dbReference type="NCBI Taxonomy" id="158383"/>
    <lineage>
        <taxon>Eukaryota</taxon>
        <taxon>Viridiplantae</taxon>
        <taxon>Streptophyta</taxon>
        <taxon>Embryophyta</taxon>
        <taxon>Tracheophyta</taxon>
        <taxon>Spermatophyta</taxon>
        <taxon>Magnoliopsida</taxon>
        <taxon>eudicotyledons</taxon>
        <taxon>Gunneridae</taxon>
        <taxon>Pentapetalae</taxon>
        <taxon>asterids</taxon>
        <taxon>lamiids</taxon>
        <taxon>Lamiales</taxon>
        <taxon>Oleaceae</taxon>
        <taxon>Oleeae</taxon>
        <taxon>Olea</taxon>
    </lineage>
</organism>
<dbReference type="Proteomes" id="UP000594638">
    <property type="component" value="Unassembled WGS sequence"/>
</dbReference>
<evidence type="ECO:0000313" key="12">
    <source>
        <dbReference type="Proteomes" id="UP000594638"/>
    </source>
</evidence>
<keyword evidence="6" id="KW-0460">Magnesium</keyword>
<dbReference type="HAMAP" id="MF_00321">
    <property type="entry name" value="GTPase_EngB"/>
    <property type="match status" value="1"/>
</dbReference>
<dbReference type="NCBIfam" id="TIGR03598">
    <property type="entry name" value="GTPase_YsxC"/>
    <property type="match status" value="1"/>
</dbReference>
<evidence type="ECO:0000256" key="1">
    <source>
        <dbReference type="ARBA" id="ARBA00001946"/>
    </source>
</evidence>
<dbReference type="EMBL" id="CACTIH010000019">
    <property type="protein sequence ID" value="CAA2934797.1"/>
    <property type="molecule type" value="Genomic_DNA"/>
</dbReference>
<dbReference type="SUPFAM" id="SSF52540">
    <property type="entry name" value="P-loop containing nucleoside triphosphate hydrolases"/>
    <property type="match status" value="1"/>
</dbReference>
<dbReference type="Gramene" id="OE9A120572T1">
    <property type="protein sequence ID" value="OE9A120572C1"/>
    <property type="gene ID" value="OE9A120572"/>
</dbReference>
<evidence type="ECO:0000256" key="5">
    <source>
        <dbReference type="ARBA" id="ARBA00022741"/>
    </source>
</evidence>
<name>A0A8S0PA08_OLEEU</name>
<dbReference type="GO" id="GO:0046872">
    <property type="term" value="F:metal ion binding"/>
    <property type="evidence" value="ECO:0007669"/>
    <property type="project" value="UniProtKB-KW"/>
</dbReference>
<comment type="caution">
    <text evidence="11">The sequence shown here is derived from an EMBL/GenBank/DDBJ whole genome shotgun (WGS) entry which is preliminary data.</text>
</comment>
<dbReference type="PROSITE" id="PS51706">
    <property type="entry name" value="G_ENGB"/>
    <property type="match status" value="1"/>
</dbReference>
<dbReference type="PANTHER" id="PTHR11649">
    <property type="entry name" value="MSS1/TRME-RELATED GTP-BINDING PROTEIN"/>
    <property type="match status" value="1"/>
</dbReference>
<evidence type="ECO:0000259" key="10">
    <source>
        <dbReference type="PROSITE" id="PS51706"/>
    </source>
</evidence>